<proteinExistence type="predicted"/>
<dbReference type="EMBL" id="JACEMX010000168">
    <property type="protein sequence ID" value="MBA4464239.1"/>
    <property type="molecule type" value="Genomic_DNA"/>
</dbReference>
<name>A0AC60WBG0_9ARCH</name>
<dbReference type="Proteomes" id="UP000591542">
    <property type="component" value="Unassembled WGS sequence"/>
</dbReference>
<evidence type="ECO:0000313" key="1">
    <source>
        <dbReference type="EMBL" id="MBA4464239.1"/>
    </source>
</evidence>
<comment type="caution">
    <text evidence="1">The sequence shown here is derived from an EMBL/GenBank/DDBJ whole genome shotgun (WGS) entry which is preliminary data.</text>
</comment>
<gene>
    <name evidence="1" type="primary">cofE</name>
    <name evidence="1" type="ORF">H2B01_08710</name>
</gene>
<dbReference type="EC" id="6.3.2.31" evidence="1"/>
<protein>
    <submittedName>
        <fullName evidence="1">Coenzyme F420-0:L-glutamate ligase</fullName>
        <ecNumber evidence="1">6.3.2.31</ecNumber>
    </submittedName>
</protein>
<keyword evidence="1" id="KW-0436">Ligase</keyword>
<accession>A0AC60WBG0</accession>
<reference evidence="1 2" key="1">
    <citation type="journal article" date="2020" name="Appl. Environ. Microbiol.">
        <title>Genomic Characteristics of a Novel Species of Ammonia-Oxidizing Archaea from the Jiulong River Estuary.</title>
        <authorList>
            <person name="Zou D."/>
            <person name="Wan R."/>
            <person name="Han L."/>
            <person name="Xu M.N."/>
            <person name="Liu Y."/>
            <person name="Liu H."/>
            <person name="Kao S.J."/>
            <person name="Li M."/>
        </authorList>
    </citation>
    <scope>NUCLEOTIDE SEQUENCE [LARGE SCALE GENOMIC DNA]</scope>
    <source>
        <strain evidence="1">S2bin1</strain>
    </source>
</reference>
<sequence>MQVIPVHISNEIEVNDDLAELILSSQEIKEGDILVIAQKIISKQEGRIIELSKIEPSLLAQGIASQYNKDPRIVELILSESKKIVRMQNGVIIVETNHGFICANAGIDESNVKDGFVTLLPVDSDLSAKKIRDGILNKTRKNIAVVVSDTFGRPFRNGQTNCAIGLSGITPILDYAGTQDAFGNILRVTAIAISDEIASTAELVMGKNNKCPVAIIRDYKFSNESENISEIIRPENEDLFR</sequence>
<organism evidence="1 2">
    <name type="scientific">Candidatus Nitrosomaritimum aestuariumsis</name>
    <dbReference type="NCBI Taxonomy" id="3342354"/>
    <lineage>
        <taxon>Archaea</taxon>
        <taxon>Nitrososphaerota</taxon>
        <taxon>Nitrososphaeria</taxon>
        <taxon>Nitrosopumilales</taxon>
        <taxon>Nitrosopumilaceae</taxon>
        <taxon>Candidatus Nitrosomaritimum</taxon>
    </lineage>
</organism>
<evidence type="ECO:0000313" key="2">
    <source>
        <dbReference type="Proteomes" id="UP000591542"/>
    </source>
</evidence>